<sequence length="141" mass="16261">MNISELTREGSDGPAPFRSGAITPDGFIEEDFEAEIGTPSLNNYFQDDEETDEEFQDIAEHKILEVAGDDLYGRKVIVFAACKLPPSAQIDHQRLLEYMKHVLDQYVENDYVIVYFHFGLTSKNKPKLSWLIQIYKELDRK</sequence>
<dbReference type="InterPro" id="IPR036865">
    <property type="entry name" value="CRAL-TRIO_dom_sf"/>
</dbReference>
<dbReference type="Gene3D" id="3.40.525.10">
    <property type="entry name" value="CRAL-TRIO lipid binding domain"/>
    <property type="match status" value="1"/>
</dbReference>
<dbReference type="Proteomes" id="UP000005408">
    <property type="component" value="Unassembled WGS sequence"/>
</dbReference>
<name>A0A8W8J7E6_MAGGI</name>
<feature type="region of interest" description="Disordered" evidence="1">
    <location>
        <begin position="1"/>
        <end position="20"/>
    </location>
</feature>
<accession>A0A8W8J7E6</accession>
<feature type="compositionally biased region" description="Basic and acidic residues" evidence="1">
    <location>
        <begin position="1"/>
        <end position="11"/>
    </location>
</feature>
<reference evidence="3" key="1">
    <citation type="submission" date="2022-08" db="UniProtKB">
        <authorList>
            <consortium name="EnsemblMetazoa"/>
        </authorList>
    </citation>
    <scope>IDENTIFICATION</scope>
    <source>
        <strain evidence="3">05x7-T-G4-1.051#20</strain>
    </source>
</reference>
<dbReference type="GO" id="GO:0005096">
    <property type="term" value="F:GTPase activator activity"/>
    <property type="evidence" value="ECO:0007669"/>
    <property type="project" value="TreeGrafter"/>
</dbReference>
<dbReference type="PANTHER" id="PTHR45808:SF2">
    <property type="entry name" value="RHO GTPASE-ACTIVATING PROTEIN 68F"/>
    <property type="match status" value="1"/>
</dbReference>
<proteinExistence type="predicted"/>
<evidence type="ECO:0000256" key="1">
    <source>
        <dbReference type="SAM" id="MobiDB-lite"/>
    </source>
</evidence>
<dbReference type="AlphaFoldDB" id="A0A8W8J7E6"/>
<evidence type="ECO:0000313" key="4">
    <source>
        <dbReference type="Proteomes" id="UP000005408"/>
    </source>
</evidence>
<dbReference type="GO" id="GO:2001136">
    <property type="term" value="P:negative regulation of endocytic recycling"/>
    <property type="evidence" value="ECO:0007669"/>
    <property type="project" value="TreeGrafter"/>
</dbReference>
<evidence type="ECO:0000259" key="2">
    <source>
        <dbReference type="Pfam" id="PF13716"/>
    </source>
</evidence>
<feature type="domain" description="CRAL-TRIO" evidence="2">
    <location>
        <begin position="73"/>
        <end position="141"/>
    </location>
</feature>
<dbReference type="GO" id="GO:0005737">
    <property type="term" value="C:cytoplasm"/>
    <property type="evidence" value="ECO:0007669"/>
    <property type="project" value="TreeGrafter"/>
</dbReference>
<dbReference type="InterPro" id="IPR001251">
    <property type="entry name" value="CRAL-TRIO_dom"/>
</dbReference>
<dbReference type="EnsemblMetazoa" id="G17148.23">
    <property type="protein sequence ID" value="G17148.23:cds"/>
    <property type="gene ID" value="G17148"/>
</dbReference>
<organism evidence="3 4">
    <name type="scientific">Magallana gigas</name>
    <name type="common">Pacific oyster</name>
    <name type="synonym">Crassostrea gigas</name>
    <dbReference type="NCBI Taxonomy" id="29159"/>
    <lineage>
        <taxon>Eukaryota</taxon>
        <taxon>Metazoa</taxon>
        <taxon>Spiralia</taxon>
        <taxon>Lophotrochozoa</taxon>
        <taxon>Mollusca</taxon>
        <taxon>Bivalvia</taxon>
        <taxon>Autobranchia</taxon>
        <taxon>Pteriomorphia</taxon>
        <taxon>Ostreida</taxon>
        <taxon>Ostreoidea</taxon>
        <taxon>Ostreidae</taxon>
        <taxon>Magallana</taxon>
    </lineage>
</organism>
<dbReference type="GO" id="GO:0007264">
    <property type="term" value="P:small GTPase-mediated signal transduction"/>
    <property type="evidence" value="ECO:0007669"/>
    <property type="project" value="TreeGrafter"/>
</dbReference>
<protein>
    <recommendedName>
        <fullName evidence="2">CRAL-TRIO domain-containing protein</fullName>
    </recommendedName>
</protein>
<evidence type="ECO:0000313" key="3">
    <source>
        <dbReference type="EnsemblMetazoa" id="G17148.23:cds"/>
    </source>
</evidence>
<dbReference type="PANTHER" id="PTHR45808">
    <property type="entry name" value="RHO GTPASE-ACTIVATING PROTEIN 68F"/>
    <property type="match status" value="1"/>
</dbReference>
<dbReference type="SUPFAM" id="SSF52087">
    <property type="entry name" value="CRAL/TRIO domain"/>
    <property type="match status" value="1"/>
</dbReference>
<keyword evidence="4" id="KW-1185">Reference proteome</keyword>
<dbReference type="Pfam" id="PF13716">
    <property type="entry name" value="CRAL_TRIO_2"/>
    <property type="match status" value="1"/>
</dbReference>